<dbReference type="EMBL" id="CALNXJ010000002">
    <property type="protein sequence ID" value="CAH3033451.1"/>
    <property type="molecule type" value="Genomic_DNA"/>
</dbReference>
<dbReference type="Proteomes" id="UP001159428">
    <property type="component" value="Unassembled WGS sequence"/>
</dbReference>
<dbReference type="AlphaFoldDB" id="A0AAU9VMZ8"/>
<gene>
    <name evidence="1" type="ORF">PMEA_00010065</name>
</gene>
<keyword evidence="2" id="KW-1185">Reference proteome</keyword>
<reference evidence="1 2" key="1">
    <citation type="submission" date="2022-05" db="EMBL/GenBank/DDBJ databases">
        <authorList>
            <consortium name="Genoscope - CEA"/>
            <person name="William W."/>
        </authorList>
    </citation>
    <scope>NUCLEOTIDE SEQUENCE [LARGE SCALE GENOMIC DNA]</scope>
</reference>
<evidence type="ECO:0000313" key="1">
    <source>
        <dbReference type="EMBL" id="CAH3033451.1"/>
    </source>
</evidence>
<sequence>MDHHSKPATCTNSTSAPTQNNEFVGYIHNVSPVSNENFFECQLQGRDETITKAVCFMPLSRKIFADYSGKKSPIKAKKFNVDTSLTTNDMLMGDTVIVEHYPQLDFSRSESQSSSMLSSVKSVRIGQHVTVKAKVTNMSKEEKAGNLTLVNCTLLDPAASVRMVLWENFSNQVENNHTYTFHNVKVQKVKYHDNIYLNTAKYGTEIKLTGDFTEVLAVPLTQDTTQFVPTTIEGEILGITTINSHFSFFKCNKKLEQSTAATYLECNNCHLKRKHFLWSIFSRYFPNKNYLMPTTTAEMLLDSLFNLVTVKFTYNKTSKAVRKIAKNM</sequence>
<accession>A0AAU9VMZ8</accession>
<dbReference type="InterPro" id="IPR012340">
    <property type="entry name" value="NA-bd_OB-fold"/>
</dbReference>
<proteinExistence type="predicted"/>
<protein>
    <recommendedName>
        <fullName evidence="3">Replication protein A OB domain-containing protein</fullName>
    </recommendedName>
</protein>
<name>A0AAU9VMZ8_9CNID</name>
<comment type="caution">
    <text evidence="1">The sequence shown here is derived from an EMBL/GenBank/DDBJ whole genome shotgun (WGS) entry which is preliminary data.</text>
</comment>
<evidence type="ECO:0000313" key="2">
    <source>
        <dbReference type="Proteomes" id="UP001159428"/>
    </source>
</evidence>
<dbReference type="SUPFAM" id="SSF50249">
    <property type="entry name" value="Nucleic acid-binding proteins"/>
    <property type="match status" value="1"/>
</dbReference>
<organism evidence="1 2">
    <name type="scientific">Pocillopora meandrina</name>
    <dbReference type="NCBI Taxonomy" id="46732"/>
    <lineage>
        <taxon>Eukaryota</taxon>
        <taxon>Metazoa</taxon>
        <taxon>Cnidaria</taxon>
        <taxon>Anthozoa</taxon>
        <taxon>Hexacorallia</taxon>
        <taxon>Scleractinia</taxon>
        <taxon>Astrocoeniina</taxon>
        <taxon>Pocilloporidae</taxon>
        <taxon>Pocillopora</taxon>
    </lineage>
</organism>
<evidence type="ECO:0008006" key="3">
    <source>
        <dbReference type="Google" id="ProtNLM"/>
    </source>
</evidence>
<dbReference type="Gene3D" id="2.40.50.140">
    <property type="entry name" value="Nucleic acid-binding proteins"/>
    <property type="match status" value="1"/>
</dbReference>